<proteinExistence type="predicted"/>
<organism evidence="1">
    <name type="scientific">Arundo donax</name>
    <name type="common">Giant reed</name>
    <name type="synonym">Donax arundinaceus</name>
    <dbReference type="NCBI Taxonomy" id="35708"/>
    <lineage>
        <taxon>Eukaryota</taxon>
        <taxon>Viridiplantae</taxon>
        <taxon>Streptophyta</taxon>
        <taxon>Embryophyta</taxon>
        <taxon>Tracheophyta</taxon>
        <taxon>Spermatophyta</taxon>
        <taxon>Magnoliopsida</taxon>
        <taxon>Liliopsida</taxon>
        <taxon>Poales</taxon>
        <taxon>Poaceae</taxon>
        <taxon>PACMAD clade</taxon>
        <taxon>Arundinoideae</taxon>
        <taxon>Arundineae</taxon>
        <taxon>Arundo</taxon>
    </lineage>
</organism>
<evidence type="ECO:0000313" key="1">
    <source>
        <dbReference type="EMBL" id="JAE30343.1"/>
    </source>
</evidence>
<dbReference type="AlphaFoldDB" id="A0A0A9HBP6"/>
<reference evidence="1" key="1">
    <citation type="submission" date="2014-09" db="EMBL/GenBank/DDBJ databases">
        <authorList>
            <person name="Magalhaes I.L.F."/>
            <person name="Oliveira U."/>
            <person name="Santos F.R."/>
            <person name="Vidigal T.H.D.A."/>
            <person name="Brescovit A.D."/>
            <person name="Santos A.J."/>
        </authorList>
    </citation>
    <scope>NUCLEOTIDE SEQUENCE</scope>
    <source>
        <tissue evidence="1">Shoot tissue taken approximately 20 cm above the soil surface</tissue>
    </source>
</reference>
<protein>
    <submittedName>
        <fullName evidence="1">Uncharacterized protein</fullName>
    </submittedName>
</protein>
<dbReference type="EMBL" id="GBRH01167553">
    <property type="protein sequence ID" value="JAE30343.1"/>
    <property type="molecule type" value="Transcribed_RNA"/>
</dbReference>
<name>A0A0A9HBP6_ARUDO</name>
<sequence length="19" mass="2251">MVYGVLYIMCVSMHLIKYS</sequence>
<reference evidence="1" key="2">
    <citation type="journal article" date="2015" name="Data Brief">
        <title>Shoot transcriptome of the giant reed, Arundo donax.</title>
        <authorList>
            <person name="Barrero R.A."/>
            <person name="Guerrero F.D."/>
            <person name="Moolhuijzen P."/>
            <person name="Goolsby J.A."/>
            <person name="Tidwell J."/>
            <person name="Bellgard S.E."/>
            <person name="Bellgard M.I."/>
        </authorList>
    </citation>
    <scope>NUCLEOTIDE SEQUENCE</scope>
    <source>
        <tissue evidence="1">Shoot tissue taken approximately 20 cm above the soil surface</tissue>
    </source>
</reference>
<accession>A0A0A9HBP6</accession>